<comment type="caution">
    <text evidence="4">The sequence shown here is derived from an EMBL/GenBank/DDBJ whole genome shotgun (WGS) entry which is preliminary data.</text>
</comment>
<dbReference type="Gene3D" id="3.30.710.10">
    <property type="entry name" value="Potassium Channel Kv1.1, Chain A"/>
    <property type="match status" value="1"/>
</dbReference>
<dbReference type="Gene3D" id="2.100.10.30">
    <property type="entry name" value="Jacalin-like lectin domain"/>
    <property type="match status" value="1"/>
</dbReference>
<dbReference type="InterPro" id="IPR001229">
    <property type="entry name" value="Jacalin-like_lectin_dom"/>
</dbReference>
<evidence type="ECO:0000259" key="3">
    <source>
        <dbReference type="PROSITE" id="PS50097"/>
    </source>
</evidence>
<proteinExistence type="predicted"/>
<keyword evidence="2" id="KW-0677">Repeat</keyword>
<dbReference type="InterPro" id="IPR011333">
    <property type="entry name" value="SKP1/BTB/POZ_sf"/>
</dbReference>
<evidence type="ECO:0000313" key="4">
    <source>
        <dbReference type="EMBL" id="CAG5129710.1"/>
    </source>
</evidence>
<dbReference type="Pfam" id="PF00651">
    <property type="entry name" value="BTB"/>
    <property type="match status" value="1"/>
</dbReference>
<accession>A0A8S3ZPD6</accession>
<dbReference type="InterPro" id="IPR036404">
    <property type="entry name" value="Jacalin-like_lectin_dom_sf"/>
</dbReference>
<feature type="non-terminal residue" evidence="4">
    <location>
        <position position="450"/>
    </location>
</feature>
<protein>
    <recommendedName>
        <fullName evidence="3">BTB domain-containing protein</fullName>
    </recommendedName>
</protein>
<dbReference type="EMBL" id="CAJHNH020003646">
    <property type="protein sequence ID" value="CAG5129710.1"/>
    <property type="molecule type" value="Genomic_DNA"/>
</dbReference>
<dbReference type="InterPro" id="IPR000210">
    <property type="entry name" value="BTB/POZ_dom"/>
</dbReference>
<evidence type="ECO:0000256" key="2">
    <source>
        <dbReference type="ARBA" id="ARBA00022737"/>
    </source>
</evidence>
<keyword evidence="5" id="KW-1185">Reference proteome</keyword>
<organism evidence="4 5">
    <name type="scientific">Candidula unifasciata</name>
    <dbReference type="NCBI Taxonomy" id="100452"/>
    <lineage>
        <taxon>Eukaryota</taxon>
        <taxon>Metazoa</taxon>
        <taxon>Spiralia</taxon>
        <taxon>Lophotrochozoa</taxon>
        <taxon>Mollusca</taxon>
        <taxon>Gastropoda</taxon>
        <taxon>Heterobranchia</taxon>
        <taxon>Euthyneura</taxon>
        <taxon>Panpulmonata</taxon>
        <taxon>Eupulmonata</taxon>
        <taxon>Stylommatophora</taxon>
        <taxon>Helicina</taxon>
        <taxon>Helicoidea</taxon>
        <taxon>Geomitridae</taxon>
        <taxon>Candidula</taxon>
    </lineage>
</organism>
<dbReference type="Pfam" id="PF01419">
    <property type="entry name" value="Jacalin"/>
    <property type="match status" value="1"/>
</dbReference>
<evidence type="ECO:0000256" key="1">
    <source>
        <dbReference type="ARBA" id="ARBA00022441"/>
    </source>
</evidence>
<dbReference type="InterPro" id="IPR011705">
    <property type="entry name" value="BACK"/>
</dbReference>
<feature type="domain" description="BTB" evidence="3">
    <location>
        <begin position="19"/>
        <end position="84"/>
    </location>
</feature>
<dbReference type="Pfam" id="PF07707">
    <property type="entry name" value="BACK"/>
    <property type="match status" value="1"/>
</dbReference>
<dbReference type="CDD" id="cd14733">
    <property type="entry name" value="BACK"/>
    <property type="match status" value="1"/>
</dbReference>
<gene>
    <name evidence="4" type="ORF">CUNI_LOCUS15268</name>
</gene>
<evidence type="ECO:0000313" key="5">
    <source>
        <dbReference type="Proteomes" id="UP000678393"/>
    </source>
</evidence>
<dbReference type="OrthoDB" id="6357972at2759"/>
<dbReference type="SUPFAM" id="SSF51101">
    <property type="entry name" value="Mannose-binding lectins"/>
    <property type="match status" value="1"/>
</dbReference>
<dbReference type="Gene3D" id="1.25.40.420">
    <property type="match status" value="1"/>
</dbReference>
<sequence length="450" mass="51407">RPRRLLDTAFQSWKTGRYTDVTILIGERTFPAHRLVLASLSDYFPPLLKFDEDDSGEVTLHNIEPDDFFVLLKYAYTGTVDINKENVQSVLIAADYLSVSRVRHICIKFMIANFDVENIIDVLLFGIEFNLSELISHSREFLQKNFAEVLETEGWSKLEPKFLETFFSDNDLVLCSNKTSLKSAARESLILKAVLKYLSLRQENDPGVVEMLIRTVRLPLVPADVVTTFLNNYRMLKKNTIIQKYLQLREVALKHIQERIPDKSRTRSPETSEIPDGWFRLRKHAEFSFVQRRRRYAAGGQIVPTPIPPESVYTDSDLEIKKVGIWLREWDNKTVVGGLALWHYNPAYANVELVYRKGNCPGDCQHLVELERGEYIVKVTVGSGFLIDRLGFETNQGRVFGPFGGPGGEEYTESCPSGSLSYLYDINCDAVDTQGSEAILNLVLRWITFS</sequence>
<dbReference type="AlphaFoldDB" id="A0A8S3ZPD6"/>
<dbReference type="SMART" id="SM00875">
    <property type="entry name" value="BACK"/>
    <property type="match status" value="1"/>
</dbReference>
<dbReference type="PANTHER" id="PTHR24412">
    <property type="entry name" value="KELCH PROTEIN"/>
    <property type="match status" value="1"/>
</dbReference>
<dbReference type="Proteomes" id="UP000678393">
    <property type="component" value="Unassembled WGS sequence"/>
</dbReference>
<name>A0A8S3ZPD6_9EUPU</name>
<dbReference type="SMART" id="SM00225">
    <property type="entry name" value="BTB"/>
    <property type="match status" value="1"/>
</dbReference>
<reference evidence="4" key="1">
    <citation type="submission" date="2021-04" db="EMBL/GenBank/DDBJ databases">
        <authorList>
            <consortium name="Molecular Ecology Group"/>
        </authorList>
    </citation>
    <scope>NUCLEOTIDE SEQUENCE</scope>
</reference>
<keyword evidence="1" id="KW-0880">Kelch repeat</keyword>
<dbReference type="PANTHER" id="PTHR24412:SF489">
    <property type="entry name" value="RING FINGER DOMAIN AND KELCH REPEAT-CONTAINING PROTEIN DDB_G0271372"/>
    <property type="match status" value="1"/>
</dbReference>
<dbReference type="CDD" id="cd18186">
    <property type="entry name" value="BTB_POZ_ZBTB_KLHL-like"/>
    <property type="match status" value="1"/>
</dbReference>
<dbReference type="PROSITE" id="PS50097">
    <property type="entry name" value="BTB"/>
    <property type="match status" value="1"/>
</dbReference>
<dbReference type="SUPFAM" id="SSF54695">
    <property type="entry name" value="POZ domain"/>
    <property type="match status" value="1"/>
</dbReference>